<gene>
    <name evidence="2" type="ORF">Lalb_Chr25g0279371</name>
</gene>
<protein>
    <submittedName>
        <fullName evidence="2">Uncharacterized protein</fullName>
    </submittedName>
</protein>
<keyword evidence="3" id="KW-1185">Reference proteome</keyword>
<comment type="caution">
    <text evidence="2">The sequence shown here is derived from an EMBL/GenBank/DDBJ whole genome shotgun (WGS) entry which is preliminary data.</text>
</comment>
<organism evidence="2 3">
    <name type="scientific">Lupinus albus</name>
    <name type="common">White lupine</name>
    <name type="synonym">Lupinus termis</name>
    <dbReference type="NCBI Taxonomy" id="3870"/>
    <lineage>
        <taxon>Eukaryota</taxon>
        <taxon>Viridiplantae</taxon>
        <taxon>Streptophyta</taxon>
        <taxon>Embryophyta</taxon>
        <taxon>Tracheophyta</taxon>
        <taxon>Spermatophyta</taxon>
        <taxon>Magnoliopsida</taxon>
        <taxon>eudicotyledons</taxon>
        <taxon>Gunneridae</taxon>
        <taxon>Pentapetalae</taxon>
        <taxon>rosids</taxon>
        <taxon>fabids</taxon>
        <taxon>Fabales</taxon>
        <taxon>Fabaceae</taxon>
        <taxon>Papilionoideae</taxon>
        <taxon>50 kb inversion clade</taxon>
        <taxon>genistoids sensu lato</taxon>
        <taxon>core genistoids</taxon>
        <taxon>Genisteae</taxon>
        <taxon>Lupinus</taxon>
    </lineage>
</organism>
<name>A0A6A4NB88_LUPAL</name>
<dbReference type="Proteomes" id="UP000447434">
    <property type="component" value="Chromosome 25"/>
</dbReference>
<evidence type="ECO:0000313" key="3">
    <source>
        <dbReference type="Proteomes" id="UP000447434"/>
    </source>
</evidence>
<dbReference type="AlphaFoldDB" id="A0A6A4NB88"/>
<feature type="region of interest" description="Disordered" evidence="1">
    <location>
        <begin position="38"/>
        <end position="57"/>
    </location>
</feature>
<evidence type="ECO:0000256" key="1">
    <source>
        <dbReference type="SAM" id="MobiDB-lite"/>
    </source>
</evidence>
<proteinExistence type="predicted"/>
<sequence>MALARLALKFLQQRTPVHVSSSLKQRWNGNNEFLRRFSSEANDKGKSESTEVSVSEDKRNRLFPKRKGNRKWLWRNDEYDFPPTNATLLFLCFIIR</sequence>
<reference evidence="3" key="1">
    <citation type="journal article" date="2020" name="Nat. Commun.">
        <title>Genome sequence of the cluster root forming white lupin.</title>
        <authorList>
            <person name="Hufnagel B."/>
            <person name="Marques A."/>
            <person name="Soriano A."/>
            <person name="Marques L."/>
            <person name="Divol F."/>
            <person name="Doumas P."/>
            <person name="Sallet E."/>
            <person name="Mancinotti D."/>
            <person name="Carrere S."/>
            <person name="Marande W."/>
            <person name="Arribat S."/>
            <person name="Keller J."/>
            <person name="Huneau C."/>
            <person name="Blein T."/>
            <person name="Aime D."/>
            <person name="Laguerre M."/>
            <person name="Taylor J."/>
            <person name="Schubert V."/>
            <person name="Nelson M."/>
            <person name="Geu-Flores F."/>
            <person name="Crespi M."/>
            <person name="Gallardo-Guerrero K."/>
            <person name="Delaux P.-M."/>
            <person name="Salse J."/>
            <person name="Berges H."/>
            <person name="Guyot R."/>
            <person name="Gouzy J."/>
            <person name="Peret B."/>
        </authorList>
    </citation>
    <scope>NUCLEOTIDE SEQUENCE [LARGE SCALE GENOMIC DNA]</scope>
    <source>
        <strain evidence="3">cv. Amiga</strain>
    </source>
</reference>
<evidence type="ECO:0000313" key="2">
    <source>
        <dbReference type="EMBL" id="KAE9584559.1"/>
    </source>
</evidence>
<dbReference type="EMBL" id="WOCE01000025">
    <property type="protein sequence ID" value="KAE9584559.1"/>
    <property type="molecule type" value="Genomic_DNA"/>
</dbReference>
<accession>A0A6A4NB88</accession>